<feature type="active site" description="Proton donor" evidence="3">
    <location>
        <position position="197"/>
    </location>
</feature>
<evidence type="ECO:0000313" key="4">
    <source>
        <dbReference type="EMBL" id="TWB52243.1"/>
    </source>
</evidence>
<reference evidence="4 5" key="1">
    <citation type="submission" date="2019-06" db="EMBL/GenBank/DDBJ databases">
        <title>Genomic Encyclopedia of Type Strains, Phase IV (KMG-V): Genome sequencing to study the core and pangenomes of soil and plant-associated prokaryotes.</title>
        <authorList>
            <person name="Whitman W."/>
        </authorList>
    </citation>
    <scope>NUCLEOTIDE SEQUENCE [LARGE SCALE GENOMIC DNA]</scope>
    <source>
        <strain evidence="4 5">BR 11140</strain>
    </source>
</reference>
<evidence type="ECO:0000256" key="1">
    <source>
        <dbReference type="ARBA" id="ARBA00008532"/>
    </source>
</evidence>
<sequence>MPDTRVTSAPLAAASALTDALPGGRILMCAPDHFEVSYAINPWMRPDRWQEEGALLGARSSSGWERLVATLRGLGVELEFAVPHAGLPDMVFTANAAVVLDGKALVATFRHPQRQGETPVFRRTFDALKDRGLLTGVHDMPEGVVLEGAGDCVWDPVRRTFWLGYGQRSDKAAAPVVRDLFGMEVEALELVDPRFYHMDTCLCPLTGGEVLYFPGAFSAEGNARILERFGAENLIVAPEPDACTLAVNAVNLGRDIVLATASPALRGMLTERGYRVHETPVSDFGLSGGSAFCLILKLDRTSK</sequence>
<accession>A0A560I009</accession>
<proteinExistence type="inferred from homology"/>
<dbReference type="GO" id="GO:0006525">
    <property type="term" value="P:arginine metabolic process"/>
    <property type="evidence" value="ECO:0007669"/>
    <property type="project" value="TreeGrafter"/>
</dbReference>
<dbReference type="EMBL" id="VITT01000019">
    <property type="protein sequence ID" value="TWB52243.1"/>
    <property type="molecule type" value="Genomic_DNA"/>
</dbReference>
<dbReference type="InterPro" id="IPR033199">
    <property type="entry name" value="DDAH-like"/>
</dbReference>
<dbReference type="GO" id="GO:0045429">
    <property type="term" value="P:positive regulation of nitric oxide biosynthetic process"/>
    <property type="evidence" value="ECO:0007669"/>
    <property type="project" value="TreeGrafter"/>
</dbReference>
<evidence type="ECO:0000256" key="3">
    <source>
        <dbReference type="PIRSR" id="PIRSR633199-1"/>
    </source>
</evidence>
<protein>
    <submittedName>
        <fullName evidence="4">N-dimethylarginine dimethylaminohydrolase</fullName>
    </submittedName>
</protein>
<evidence type="ECO:0000256" key="2">
    <source>
        <dbReference type="ARBA" id="ARBA00022801"/>
    </source>
</evidence>
<keyword evidence="2" id="KW-0378">Hydrolase</keyword>
<dbReference type="Pfam" id="PF19420">
    <property type="entry name" value="DDAH_eukar"/>
    <property type="match status" value="1"/>
</dbReference>
<dbReference type="PANTHER" id="PTHR12737:SF9">
    <property type="entry name" value="DIMETHYLARGININASE"/>
    <property type="match status" value="1"/>
</dbReference>
<organism evidence="4 5">
    <name type="scientific">Nitrospirillum amazonense</name>
    <dbReference type="NCBI Taxonomy" id="28077"/>
    <lineage>
        <taxon>Bacteria</taxon>
        <taxon>Pseudomonadati</taxon>
        <taxon>Pseudomonadota</taxon>
        <taxon>Alphaproteobacteria</taxon>
        <taxon>Rhodospirillales</taxon>
        <taxon>Azospirillaceae</taxon>
        <taxon>Nitrospirillum</taxon>
    </lineage>
</organism>
<dbReference type="Proteomes" id="UP000318050">
    <property type="component" value="Unassembled WGS sequence"/>
</dbReference>
<comment type="caution">
    <text evidence="4">The sequence shown here is derived from an EMBL/GenBank/DDBJ whole genome shotgun (WGS) entry which is preliminary data.</text>
</comment>
<feature type="active site" description="Nucleophile" evidence="3">
    <location>
        <position position="293"/>
    </location>
</feature>
<dbReference type="GO" id="GO:0016403">
    <property type="term" value="F:dimethylargininase activity"/>
    <property type="evidence" value="ECO:0007669"/>
    <property type="project" value="TreeGrafter"/>
</dbReference>
<gene>
    <name evidence="4" type="ORF">FBZ92_119106</name>
</gene>
<dbReference type="GO" id="GO:0000052">
    <property type="term" value="P:citrulline metabolic process"/>
    <property type="evidence" value="ECO:0007669"/>
    <property type="project" value="TreeGrafter"/>
</dbReference>
<dbReference type="PANTHER" id="PTHR12737">
    <property type="entry name" value="DIMETHYLARGININE DIMETHYLAMINOHYDROLASE"/>
    <property type="match status" value="1"/>
</dbReference>
<dbReference type="GO" id="GO:0016597">
    <property type="term" value="F:amino acid binding"/>
    <property type="evidence" value="ECO:0007669"/>
    <property type="project" value="TreeGrafter"/>
</dbReference>
<evidence type="ECO:0000313" key="5">
    <source>
        <dbReference type="Proteomes" id="UP000318050"/>
    </source>
</evidence>
<comment type="similarity">
    <text evidence="1">Belongs to the DDAH family.</text>
</comment>
<dbReference type="SUPFAM" id="SSF55909">
    <property type="entry name" value="Pentein"/>
    <property type="match status" value="1"/>
</dbReference>
<dbReference type="AlphaFoldDB" id="A0A560I009"/>
<dbReference type="Gene3D" id="3.75.10.10">
    <property type="entry name" value="L-arginine/glycine Amidinotransferase, Chain A"/>
    <property type="match status" value="1"/>
</dbReference>
<name>A0A560I009_9PROT</name>